<dbReference type="EC" id="2.4.99.12" evidence="3 10"/>
<proteinExistence type="inferred from homology"/>
<comment type="function">
    <text evidence="1 10">Involved in lipopolysaccharide (LPS) biosynthesis. Catalyzes the transfer of 3-deoxy-D-manno-octulosonate (Kdo) residue(s) from CMP-Kdo to lipid IV(A), the tetraacyldisaccharide-1,4'-bisphosphate precursor of lipid A.</text>
</comment>
<organism evidence="12 13">
    <name type="scientific">Thioclava indica</name>
    <dbReference type="NCBI Taxonomy" id="1353528"/>
    <lineage>
        <taxon>Bacteria</taxon>
        <taxon>Pseudomonadati</taxon>
        <taxon>Pseudomonadota</taxon>
        <taxon>Alphaproteobacteria</taxon>
        <taxon>Rhodobacterales</taxon>
        <taxon>Paracoccaceae</taxon>
        <taxon>Thioclava</taxon>
    </lineage>
</organism>
<evidence type="ECO:0000256" key="6">
    <source>
        <dbReference type="ARBA" id="ARBA00031445"/>
    </source>
</evidence>
<keyword evidence="10" id="KW-0472">Membrane</keyword>
<evidence type="ECO:0000256" key="8">
    <source>
        <dbReference type="PIRSR" id="PIRSR639901-1"/>
    </source>
</evidence>
<evidence type="ECO:0000256" key="5">
    <source>
        <dbReference type="ARBA" id="ARBA00022679"/>
    </source>
</evidence>
<evidence type="ECO:0000256" key="9">
    <source>
        <dbReference type="PIRSR" id="PIRSR639901-2"/>
    </source>
</evidence>
<evidence type="ECO:0000256" key="10">
    <source>
        <dbReference type="RuleBase" id="RU365103"/>
    </source>
</evidence>
<dbReference type="InterPro" id="IPR038107">
    <property type="entry name" value="Glycos_transf_N_sf"/>
</dbReference>
<dbReference type="STRING" id="1353528.DT23_07075"/>
<sequence>MFAYRLLTNLIALPVLLWLALRVLRRAESGAQARQRLGGGARVPGALWVHAASNGELTSARPLIEALLADDPALRVLITTNTVTAQDLAHSWNDARIVARMAPLDHRAVVARFLNTHRPRALIVVENELWPNRMALSAARGLPVIVIGARMSARSGARWAKTGLGRRVVAQISALSAQDKDSEVRFLALGLTPERLLPRINLKTAIATRDALPLDWPRASTVLAASTHEGEEAQVLAAFAQARAHRPDLRLILAPRHPRRAPEIAALIAKAGLAHATRSMGDPPGAEVYLADTMGEMDNWYASAGMCFVGGSLVEKGGHTPFEPAAHHCAILHGPHVENFREAYAALDAQGGAVACQTKADLAQAMASLSAADQTRLTQAATAALGPAADISALANALRARF</sequence>
<comment type="pathway">
    <text evidence="2 10">Bacterial outer membrane biogenesis; LPS core biosynthesis.</text>
</comment>
<dbReference type="UniPathway" id="UPA00958"/>
<dbReference type="EMBL" id="AUNB01000062">
    <property type="protein sequence ID" value="KEO53928.1"/>
    <property type="molecule type" value="Genomic_DNA"/>
</dbReference>
<evidence type="ECO:0000256" key="2">
    <source>
        <dbReference type="ARBA" id="ARBA00004713"/>
    </source>
</evidence>
<keyword evidence="10" id="KW-1003">Cell membrane</keyword>
<evidence type="ECO:0000259" key="11">
    <source>
        <dbReference type="Pfam" id="PF04413"/>
    </source>
</evidence>
<dbReference type="eggNOG" id="COG1519">
    <property type="taxonomic scope" value="Bacteria"/>
</dbReference>
<comment type="caution">
    <text evidence="12">The sequence shown here is derived from an EMBL/GenBank/DDBJ whole genome shotgun (WGS) entry which is preliminary data.</text>
</comment>
<evidence type="ECO:0000313" key="13">
    <source>
        <dbReference type="Proteomes" id="UP000027471"/>
    </source>
</evidence>
<evidence type="ECO:0000256" key="7">
    <source>
        <dbReference type="ARBA" id="ARBA00049183"/>
    </source>
</evidence>
<gene>
    <name evidence="12" type="ORF">DT23_07075</name>
</gene>
<dbReference type="Gene3D" id="3.40.50.11720">
    <property type="entry name" value="3-Deoxy-D-manno-octulosonic-acid transferase, N-terminal domain"/>
    <property type="match status" value="1"/>
</dbReference>
<keyword evidence="13" id="KW-1185">Reference proteome</keyword>
<dbReference type="GO" id="GO:0009244">
    <property type="term" value="P:lipopolysaccharide core region biosynthetic process"/>
    <property type="evidence" value="ECO:0007669"/>
    <property type="project" value="UniProtKB-UniRule"/>
</dbReference>
<evidence type="ECO:0000256" key="4">
    <source>
        <dbReference type="ARBA" id="ARBA00019077"/>
    </source>
</evidence>
<comment type="similarity">
    <text evidence="10">Belongs to the glycosyltransferase group 1 family.</text>
</comment>
<dbReference type="PANTHER" id="PTHR42755">
    <property type="entry name" value="3-DEOXY-MANNO-OCTULOSONATE CYTIDYLYLTRANSFERASE"/>
    <property type="match status" value="1"/>
</dbReference>
<feature type="domain" description="3-deoxy-D-manno-octulosonic-acid transferase N-terminal" evidence="11">
    <location>
        <begin position="34"/>
        <end position="205"/>
    </location>
</feature>
<keyword evidence="10" id="KW-0448">Lipopolysaccharide biosynthesis</keyword>
<feature type="site" description="Transition state stabilizer" evidence="9">
    <location>
        <position position="126"/>
    </location>
</feature>
<dbReference type="GO" id="GO:0009245">
    <property type="term" value="P:lipid A biosynthetic process"/>
    <property type="evidence" value="ECO:0007669"/>
    <property type="project" value="TreeGrafter"/>
</dbReference>
<name>A0A074JEB8_9RHOB</name>
<dbReference type="RefSeq" id="WP_038132682.1">
    <property type="nucleotide sequence ID" value="NZ_AUNB01000062.1"/>
</dbReference>
<dbReference type="Proteomes" id="UP000027471">
    <property type="component" value="Unassembled WGS sequence"/>
</dbReference>
<reference evidence="12 13" key="1">
    <citation type="journal article" date="2015" name="Antonie Van Leeuwenhoek">
        <title>Thioclava indica sp. nov., isolated from surface seawater of the Indian Ocean.</title>
        <authorList>
            <person name="Liu Y."/>
            <person name="Lai Q."/>
            <person name="Du J."/>
            <person name="Xu H."/>
            <person name="Jiang L."/>
            <person name="Shao Z."/>
        </authorList>
    </citation>
    <scope>NUCLEOTIDE SEQUENCE [LARGE SCALE GENOMIC DNA]</scope>
    <source>
        <strain evidence="12 13">DT23-4</strain>
    </source>
</reference>
<evidence type="ECO:0000256" key="3">
    <source>
        <dbReference type="ARBA" id="ARBA00012621"/>
    </source>
</evidence>
<dbReference type="OrthoDB" id="9789797at2"/>
<comment type="subcellular location">
    <subcellularLocation>
        <location evidence="10">Cell membrane</location>
    </subcellularLocation>
</comment>
<accession>A0A074JEB8</accession>
<evidence type="ECO:0000256" key="1">
    <source>
        <dbReference type="ARBA" id="ARBA00003394"/>
    </source>
</evidence>
<comment type="catalytic activity">
    <reaction evidence="7 10">
        <text>lipid IVA (E. coli) + CMP-3-deoxy-beta-D-manno-octulosonate = alpha-Kdo-(2-&gt;6)-lipid IVA (E. coli) + CMP + H(+)</text>
        <dbReference type="Rhea" id="RHEA:28066"/>
        <dbReference type="ChEBI" id="CHEBI:15378"/>
        <dbReference type="ChEBI" id="CHEBI:58603"/>
        <dbReference type="ChEBI" id="CHEBI:60364"/>
        <dbReference type="ChEBI" id="CHEBI:60377"/>
        <dbReference type="ChEBI" id="CHEBI:85987"/>
        <dbReference type="EC" id="2.4.99.12"/>
    </reaction>
</comment>
<evidence type="ECO:0000313" key="12">
    <source>
        <dbReference type="EMBL" id="KEO53928.1"/>
    </source>
</evidence>
<protein>
    <recommendedName>
        <fullName evidence="4 10">3-deoxy-D-manno-octulosonic acid transferase</fullName>
        <shortName evidence="10">Kdo transferase</shortName>
        <ecNumber evidence="3 10">2.4.99.12</ecNumber>
    </recommendedName>
    <alternativeName>
        <fullName evidence="6 10">Lipid IV(A) 3-deoxy-D-manno-octulosonic acid transferase</fullName>
    </alternativeName>
</protein>
<dbReference type="GO" id="GO:0043842">
    <property type="term" value="F:Kdo transferase activity"/>
    <property type="evidence" value="ECO:0007669"/>
    <property type="project" value="UniProtKB-EC"/>
</dbReference>
<keyword evidence="5 10" id="KW-0808">Transferase</keyword>
<dbReference type="AlphaFoldDB" id="A0A074JEB8"/>
<dbReference type="InterPro" id="IPR039901">
    <property type="entry name" value="Kdotransferase"/>
</dbReference>
<dbReference type="Gene3D" id="3.40.50.2000">
    <property type="entry name" value="Glycogen Phosphorylase B"/>
    <property type="match status" value="1"/>
</dbReference>
<feature type="site" description="Transition state stabilizer" evidence="9">
    <location>
        <position position="203"/>
    </location>
</feature>
<dbReference type="GO" id="GO:0005886">
    <property type="term" value="C:plasma membrane"/>
    <property type="evidence" value="ECO:0007669"/>
    <property type="project" value="UniProtKB-SubCell"/>
</dbReference>
<feature type="active site" description="Proton acceptor" evidence="8">
    <location>
        <position position="56"/>
    </location>
</feature>
<dbReference type="Pfam" id="PF04413">
    <property type="entry name" value="Glycos_transf_N"/>
    <property type="match status" value="1"/>
</dbReference>
<dbReference type="InterPro" id="IPR007507">
    <property type="entry name" value="Glycos_transf_N"/>
</dbReference>
<dbReference type="PANTHER" id="PTHR42755:SF1">
    <property type="entry name" value="3-DEOXY-D-MANNO-OCTULOSONIC ACID TRANSFERASE, MITOCHONDRIAL-RELATED"/>
    <property type="match status" value="1"/>
</dbReference>
<dbReference type="SUPFAM" id="SSF53756">
    <property type="entry name" value="UDP-Glycosyltransferase/glycogen phosphorylase"/>
    <property type="match status" value="1"/>
</dbReference>